<name>A0A4Z1J623_9HELO</name>
<dbReference type="Proteomes" id="UP000297452">
    <property type="component" value="Unassembled WGS sequence"/>
</dbReference>
<proteinExistence type="predicted"/>
<dbReference type="EMBL" id="PQXJ01000089">
    <property type="protein sequence ID" value="TGO64317.1"/>
    <property type="molecule type" value="Genomic_DNA"/>
</dbReference>
<gene>
    <name evidence="1" type="ORF">BOTNAR_0089g00060</name>
</gene>
<dbReference type="AlphaFoldDB" id="A0A4Z1J623"/>
<sequence length="474" mass="56045">MDLNRPLGKKIEINVGNKSEYHVHEDLLRRNTKFFDIYEYGSVINIWIDVGSEMFDFFVQWLYNRGLFKHPNGGVRVILELWFFAAKISCPELQNYAMDWIQDYYQDDDWMEDEDLRYVFEMAKGDGGPVALEDFFAAMLRRKTAEDHIMVRDFLQSSPEALTSYLYYESVCKDIDQLRFDPTCRDQTHLCRFHVHNDYDKICKSKPNVYWNLRFNFVESLDRLEKPSEVLGFATTSIIDFKQLVWSIQTTGKGKYLTAHFASTIHSADERFKPASDTIWIDVIGNSYEVKVELVRKDMKFFEAFPCKYTIEVTEGAETIDFFVQWLYTPGRFFKVPEIKTVLDLWLFAGRFKCTKLQNYSMDFIQNYYYQDAEFMDLVDLKYVASATKHECGKYNVLREFCALQLHYQNDNEDREAVRQALLDSSDIIDLYLEYEKVYCLDTESDPRSPTTSPCQFHVYDTNKDLEDCQTKLE</sequence>
<organism evidence="1 2">
    <name type="scientific">Botryotinia narcissicola</name>
    <dbReference type="NCBI Taxonomy" id="278944"/>
    <lineage>
        <taxon>Eukaryota</taxon>
        <taxon>Fungi</taxon>
        <taxon>Dikarya</taxon>
        <taxon>Ascomycota</taxon>
        <taxon>Pezizomycotina</taxon>
        <taxon>Leotiomycetes</taxon>
        <taxon>Helotiales</taxon>
        <taxon>Sclerotiniaceae</taxon>
        <taxon>Botryotinia</taxon>
    </lineage>
</organism>
<keyword evidence="2" id="KW-1185">Reference proteome</keyword>
<accession>A0A4Z1J623</accession>
<protein>
    <recommendedName>
        <fullName evidence="3">BTB domain-containing protein</fullName>
    </recommendedName>
</protein>
<evidence type="ECO:0000313" key="1">
    <source>
        <dbReference type="EMBL" id="TGO64317.1"/>
    </source>
</evidence>
<comment type="caution">
    <text evidence="1">The sequence shown here is derived from an EMBL/GenBank/DDBJ whole genome shotgun (WGS) entry which is preliminary data.</text>
</comment>
<dbReference type="OrthoDB" id="3536758at2759"/>
<reference evidence="1 2" key="1">
    <citation type="submission" date="2017-12" db="EMBL/GenBank/DDBJ databases">
        <title>Comparative genomics of Botrytis spp.</title>
        <authorList>
            <person name="Valero-Jimenez C.A."/>
            <person name="Tapia P."/>
            <person name="Veloso J."/>
            <person name="Silva-Moreno E."/>
            <person name="Staats M."/>
            <person name="Valdes J.H."/>
            <person name="Van Kan J.A.L."/>
        </authorList>
    </citation>
    <scope>NUCLEOTIDE SEQUENCE [LARGE SCALE GENOMIC DNA]</scope>
    <source>
        <strain evidence="1 2">MUCL2120</strain>
    </source>
</reference>
<evidence type="ECO:0000313" key="2">
    <source>
        <dbReference type="Proteomes" id="UP000297452"/>
    </source>
</evidence>
<evidence type="ECO:0008006" key="3">
    <source>
        <dbReference type="Google" id="ProtNLM"/>
    </source>
</evidence>